<feature type="compositionally biased region" description="Low complexity" evidence="1">
    <location>
        <begin position="1008"/>
        <end position="1028"/>
    </location>
</feature>
<reference evidence="2 3" key="1">
    <citation type="journal article" date="2013" name="Genome Biol.">
        <title>Genome of Acanthamoeba castellanii highlights extensive lateral gene transfer and early evolution of tyrosine kinase signaling.</title>
        <authorList>
            <person name="Clarke M."/>
            <person name="Lohan A.J."/>
            <person name="Liu B."/>
            <person name="Lagkouvardos I."/>
            <person name="Roy S."/>
            <person name="Zafar N."/>
            <person name="Bertelli C."/>
            <person name="Schilde C."/>
            <person name="Kianianmomeni A."/>
            <person name="Burglin T.R."/>
            <person name="Frech C."/>
            <person name="Turcotte B."/>
            <person name="Kopec K.O."/>
            <person name="Synnott J.M."/>
            <person name="Choo C."/>
            <person name="Paponov I."/>
            <person name="Finkler A."/>
            <person name="Soon Heng Tan C."/>
            <person name="Hutchins A.P."/>
            <person name="Weinmeier T."/>
            <person name="Rattei T."/>
            <person name="Chu J.S."/>
            <person name="Gimenez G."/>
            <person name="Irimia M."/>
            <person name="Rigden D.J."/>
            <person name="Fitzpatrick D.A."/>
            <person name="Lorenzo-Morales J."/>
            <person name="Bateman A."/>
            <person name="Chiu C.H."/>
            <person name="Tang P."/>
            <person name="Hegemann P."/>
            <person name="Fromm H."/>
            <person name="Raoult D."/>
            <person name="Greub G."/>
            <person name="Miranda-Saavedra D."/>
            <person name="Chen N."/>
            <person name="Nash P."/>
            <person name="Ginger M.L."/>
            <person name="Horn M."/>
            <person name="Schaap P."/>
            <person name="Caler L."/>
            <person name="Loftus B."/>
        </authorList>
    </citation>
    <scope>NUCLEOTIDE SEQUENCE [LARGE SCALE GENOMIC DNA]</scope>
    <source>
        <strain evidence="2 3">Neff</strain>
    </source>
</reference>
<feature type="compositionally biased region" description="Low complexity" evidence="1">
    <location>
        <begin position="476"/>
        <end position="491"/>
    </location>
</feature>
<feature type="compositionally biased region" description="Polar residues" evidence="1">
    <location>
        <begin position="329"/>
        <end position="342"/>
    </location>
</feature>
<feature type="compositionally biased region" description="Polar residues" evidence="1">
    <location>
        <begin position="360"/>
        <end position="371"/>
    </location>
</feature>
<feature type="compositionally biased region" description="Low complexity" evidence="1">
    <location>
        <begin position="113"/>
        <end position="134"/>
    </location>
</feature>
<keyword evidence="3" id="KW-1185">Reference proteome</keyword>
<feature type="compositionally biased region" description="Low complexity" evidence="1">
    <location>
        <begin position="279"/>
        <end position="292"/>
    </location>
</feature>
<dbReference type="VEuPathDB" id="AmoebaDB:ACA1_132640"/>
<feature type="compositionally biased region" description="Low complexity" evidence="1">
    <location>
        <begin position="1204"/>
        <end position="1230"/>
    </location>
</feature>
<feature type="compositionally biased region" description="Pro residues" evidence="1">
    <location>
        <begin position="1094"/>
        <end position="1105"/>
    </location>
</feature>
<dbReference type="RefSeq" id="XP_004339054.1">
    <property type="nucleotide sequence ID" value="XM_004339006.1"/>
</dbReference>
<accession>L8GY80</accession>
<feature type="compositionally biased region" description="Low complexity" evidence="1">
    <location>
        <begin position="79"/>
        <end position="91"/>
    </location>
</feature>
<feature type="compositionally biased region" description="Basic and acidic residues" evidence="1">
    <location>
        <begin position="220"/>
        <end position="229"/>
    </location>
</feature>
<feature type="region of interest" description="Disordered" evidence="1">
    <location>
        <begin position="603"/>
        <end position="623"/>
    </location>
</feature>
<feature type="compositionally biased region" description="Low complexity" evidence="1">
    <location>
        <begin position="389"/>
        <end position="424"/>
    </location>
</feature>
<protein>
    <submittedName>
        <fullName evidence="2">Uncharacterized protein</fullName>
    </submittedName>
</protein>
<feature type="region of interest" description="Disordered" evidence="1">
    <location>
        <begin position="995"/>
        <end position="1032"/>
    </location>
</feature>
<feature type="compositionally biased region" description="Low complexity" evidence="1">
    <location>
        <begin position="34"/>
        <end position="65"/>
    </location>
</feature>
<dbReference type="EMBL" id="KB007975">
    <property type="protein sequence ID" value="ELR17041.1"/>
    <property type="molecule type" value="Genomic_DNA"/>
</dbReference>
<feature type="compositionally biased region" description="Polar residues" evidence="1">
    <location>
        <begin position="293"/>
        <end position="305"/>
    </location>
</feature>
<organism evidence="2 3">
    <name type="scientific">Acanthamoeba castellanii (strain ATCC 30010 / Neff)</name>
    <dbReference type="NCBI Taxonomy" id="1257118"/>
    <lineage>
        <taxon>Eukaryota</taxon>
        <taxon>Amoebozoa</taxon>
        <taxon>Discosea</taxon>
        <taxon>Longamoebia</taxon>
        <taxon>Centramoebida</taxon>
        <taxon>Acanthamoebidae</taxon>
        <taxon>Acanthamoeba</taxon>
    </lineage>
</organism>
<name>L8GY80_ACACF</name>
<feature type="region of interest" description="Disordered" evidence="1">
    <location>
        <begin position="476"/>
        <end position="570"/>
    </location>
</feature>
<dbReference type="GeneID" id="14917763"/>
<feature type="region of interest" description="Disordered" evidence="1">
    <location>
        <begin position="1078"/>
        <end position="1146"/>
    </location>
</feature>
<sequence>MQWEDDAINGDNITIEDGWSEFPSSTTAMDDDGSFFSFSPQPSPSTSSSSLFGFQSTSTPTTQQPYPIPPASPSPFSAPSPSTSSPTSSSTYLAGPTPRLGHQRSSSPSVRWPGSAAAQSPSSAPPGRAAMMGGEMMEQEEYWRDRTSQETQMMASGLLPRDHPLFAEMRQLVARDREMGLSSTDATLAEAMLRHYGEELDVLPSLFDLGAQNPMAQQIEKLKRLKGEQEQQGAAKPLPAGSSSPSSSSSSSSSGGSRLDVVLEDLLGELTRQQAKADSSPSSSLASSSSSSQAITPSPGNSSPQPLRPIYPPLKDLSRSPATVVAGGQRQQPHNHQLNLYSGQRWASDDVLGGKLDYTPRSTAPQTQQEVTLIDDEDSRGASSHSRMQPTQQQPRQPHQLRRSSAGSSPSSAMSPATSSVSSPLLQTPAAAPGSGSGSWTTMSAAGGGFGFPTSPVAVRAPRIGSPSVAAATSTLMSTSSSPVHSSPTGAGMSPMSSPLAQHHAPAGAVTTSPTSAHSPVPSALSPPSSSSSAVPMVGDASSPSASSENGGSLSPSLSSSGSTSTSSHSKALPEELVELITAPTVASIGAGLQFIKKHNYQHHHHPHHYHHHHHHQGHLHPNRALHKSLPEKKAAKNKGTHQPCKCSHEVLLTRFYLCTTEGVEERSTFAFSMNVMFCIGSMLFGDHKSSVEFRMRAEDLLNYLCQVPSTANDYSFATGLTALSFNTLYWEMNNAKSADYLRMAINTCKRLQALNSDAYSRCLYALSFHPFTELADIQNLKKELEIAKKLPYVPVTTTNTPCTPQDVQNWQRLVPVSVENLHIANAALGVISNLISGLILYKANASRFAPKANQSTLLHFLEAITALEAEIDLIQSNAPDTFPKPTSKFIKFYIFSLRAECHWMLEDKETALKWAEAFLAESIKPDSKYAVAGVSQLIGIVLNIFLRMEKYDLLNMQLQGLEEWAKLIPIVRTIQFNYLKELEQILRRTDASASASASTNGGGSGNGSPVAGSTADSGSQSSTSNGSCHANGNASAIFTITENEIEMLKENDAQQQHQHQHNNCDTIIIIINHHHHNHNRQPHRNSSSRWRQQPPPQGYRPPPQQQQHQHQPPHEQEALHYHQQQPQQQQQPPAKRQAKQPQQSISAPTLGVQAGRQRFMTVPPANSTTSTTNGGYGAVAAGEHRQSPPTTYTLASIQPPPQQQHQQQPTYHRPQLQPQPQQPQQQQQQRGYRQSPLRRANFGMSSSAGSGSTGGGSAEDLGRSLESADFDLFAEVAREMEGFRMNNGEQEVVVPSVVVNQQLHSSGGASSMGVYDWAAAISNNNDSSSGGGNAQGIDPTMVNPRWL</sequence>
<feature type="region of interest" description="Disordered" evidence="1">
    <location>
        <begin position="218"/>
        <end position="439"/>
    </location>
</feature>
<gene>
    <name evidence="2" type="ORF">ACA1_132640</name>
</gene>
<feature type="compositionally biased region" description="Low complexity" evidence="1">
    <location>
        <begin position="241"/>
        <end position="261"/>
    </location>
</feature>
<feature type="region of interest" description="Disordered" evidence="1">
    <location>
        <begin position="1163"/>
        <end position="1263"/>
    </location>
</feature>
<proteinExistence type="predicted"/>
<dbReference type="Proteomes" id="UP000011083">
    <property type="component" value="Unassembled WGS sequence"/>
</dbReference>
<feature type="compositionally biased region" description="Pro residues" evidence="1">
    <location>
        <begin position="66"/>
        <end position="78"/>
    </location>
</feature>
<feature type="compositionally biased region" description="Polar residues" evidence="1">
    <location>
        <begin position="1188"/>
        <end position="1197"/>
    </location>
</feature>
<feature type="compositionally biased region" description="Low complexity" evidence="1">
    <location>
        <begin position="1124"/>
        <end position="1144"/>
    </location>
</feature>
<feature type="region of interest" description="Disordered" evidence="1">
    <location>
        <begin position="1326"/>
        <end position="1348"/>
    </location>
</feature>
<feature type="compositionally biased region" description="Low complexity" evidence="1">
    <location>
        <begin position="516"/>
        <end position="570"/>
    </location>
</feature>
<evidence type="ECO:0000313" key="3">
    <source>
        <dbReference type="Proteomes" id="UP000011083"/>
    </source>
</evidence>
<feature type="region of interest" description="Disordered" evidence="1">
    <location>
        <begin position="1"/>
        <end position="134"/>
    </location>
</feature>
<dbReference type="KEGG" id="acan:ACA1_132640"/>
<evidence type="ECO:0000313" key="2">
    <source>
        <dbReference type="EMBL" id="ELR17041.1"/>
    </source>
</evidence>
<evidence type="ECO:0000256" key="1">
    <source>
        <dbReference type="SAM" id="MobiDB-lite"/>
    </source>
</evidence>